<evidence type="ECO:0000313" key="2">
    <source>
        <dbReference type="EMBL" id="OGK39539.1"/>
    </source>
</evidence>
<evidence type="ECO:0000256" key="1">
    <source>
        <dbReference type="SAM" id="Phobius"/>
    </source>
</evidence>
<reference evidence="2 3" key="1">
    <citation type="journal article" date="2016" name="Nat. Commun.">
        <title>Thousands of microbial genomes shed light on interconnected biogeochemical processes in an aquifer system.</title>
        <authorList>
            <person name="Anantharaman K."/>
            <person name="Brown C.T."/>
            <person name="Hug L.A."/>
            <person name="Sharon I."/>
            <person name="Castelle C.J."/>
            <person name="Probst A.J."/>
            <person name="Thomas B.C."/>
            <person name="Singh A."/>
            <person name="Wilkins M.J."/>
            <person name="Karaoz U."/>
            <person name="Brodie E.L."/>
            <person name="Williams K.H."/>
            <person name="Hubbard S.S."/>
            <person name="Banfield J.F."/>
        </authorList>
    </citation>
    <scope>NUCLEOTIDE SEQUENCE [LARGE SCALE GENOMIC DNA]</scope>
</reference>
<proteinExistence type="predicted"/>
<feature type="transmembrane region" description="Helical" evidence="1">
    <location>
        <begin position="12"/>
        <end position="30"/>
    </location>
</feature>
<keyword evidence="1" id="KW-0472">Membrane</keyword>
<name>A0A1F7I841_9BACT</name>
<keyword evidence="1" id="KW-1133">Transmembrane helix</keyword>
<organism evidence="2 3">
    <name type="scientific">Candidatus Roizmanbacteria bacterium RIFCSPLOWO2_01_FULL_37_12</name>
    <dbReference type="NCBI Taxonomy" id="1802056"/>
    <lineage>
        <taxon>Bacteria</taxon>
        <taxon>Candidatus Roizmaniibacteriota</taxon>
    </lineage>
</organism>
<evidence type="ECO:0000313" key="3">
    <source>
        <dbReference type="Proteomes" id="UP000177698"/>
    </source>
</evidence>
<accession>A0A1F7I841</accession>
<comment type="caution">
    <text evidence="2">The sequence shown here is derived from an EMBL/GenBank/DDBJ whole genome shotgun (WGS) entry which is preliminary data.</text>
</comment>
<dbReference type="AlphaFoldDB" id="A0A1F7I841"/>
<sequence>MQIYEKFGMEGLIVFTVINSALVIGVTALIQKIAKNYHQPNLEKFAVATIAAANVIALLQNANTAYHLYFT</sequence>
<feature type="transmembrane region" description="Helical" evidence="1">
    <location>
        <begin position="42"/>
        <end position="62"/>
    </location>
</feature>
<protein>
    <submittedName>
        <fullName evidence="2">Uncharacterized protein</fullName>
    </submittedName>
</protein>
<dbReference type="EMBL" id="MGAG01000040">
    <property type="protein sequence ID" value="OGK39539.1"/>
    <property type="molecule type" value="Genomic_DNA"/>
</dbReference>
<gene>
    <name evidence="2" type="ORF">A2954_07710</name>
</gene>
<keyword evidence="1" id="KW-0812">Transmembrane</keyword>
<dbReference type="Proteomes" id="UP000177698">
    <property type="component" value="Unassembled WGS sequence"/>
</dbReference>